<dbReference type="RefSeq" id="XP_033678698.1">
    <property type="nucleotide sequence ID" value="XM_033824180.1"/>
</dbReference>
<dbReference type="CDD" id="cd19180">
    <property type="entry name" value="SET_SpSET10-like"/>
    <property type="match status" value="1"/>
</dbReference>
<dbReference type="OrthoDB" id="42889at2759"/>
<gene>
    <name evidence="2" type="ORF">BU26DRAFT_436486</name>
</gene>
<dbReference type="PANTHER" id="PTHR13271:SF137">
    <property type="entry name" value="SET DOMAIN-CONTAINING PROTEIN"/>
    <property type="match status" value="1"/>
</dbReference>
<dbReference type="SUPFAM" id="SSF82199">
    <property type="entry name" value="SET domain"/>
    <property type="match status" value="1"/>
</dbReference>
<feature type="region of interest" description="Disordered" evidence="1">
    <location>
        <begin position="1"/>
        <end position="26"/>
    </location>
</feature>
<dbReference type="Proteomes" id="UP000800094">
    <property type="component" value="Unassembled WGS sequence"/>
</dbReference>
<dbReference type="PANTHER" id="PTHR13271">
    <property type="entry name" value="UNCHARACTERIZED PUTATIVE METHYLTRANSFERASE"/>
    <property type="match status" value="1"/>
</dbReference>
<dbReference type="InterPro" id="IPR044432">
    <property type="entry name" value="Set10/Efm1_SET"/>
</dbReference>
<name>A0A6A6HZN7_9PLEO</name>
<dbReference type="AlphaFoldDB" id="A0A6A6HZN7"/>
<keyword evidence="3" id="KW-1185">Reference proteome</keyword>
<dbReference type="EMBL" id="ML987204">
    <property type="protein sequence ID" value="KAF2243694.1"/>
    <property type="molecule type" value="Genomic_DNA"/>
</dbReference>
<dbReference type="Gene3D" id="3.90.1410.10">
    <property type="entry name" value="set domain protein methyltransferase, domain 1"/>
    <property type="match status" value="1"/>
</dbReference>
<feature type="compositionally biased region" description="Basic and acidic residues" evidence="1">
    <location>
        <begin position="1"/>
        <end position="10"/>
    </location>
</feature>
<sequence>MSDASRETSREASTSPKRPEANPAYETQPVANRLETWFRENGGWLSSDVKIVYSGSRGFHIRALRALTSPIVVTCPLPLTLSYLSLDPTQSAVPHVDSPLRKCLGRIPNHVLTYLLLIEQRYLVGKEQSPWKEYLACLPEPEAMTTPLWFDEDDMRRLSGTSMARATKDKREELRKEWEQATDVMRQADATMADKFDFKCFVWAATIISSRSFISTHILPSQDTFPILFPVIDILNHTVEAKVEWDFHPLQDFILKVVDPEAVRPGDEIFNNYGPKQNDELLLGYGFCIPENPVDQFTIKVVLPPSVEDAAKQMGLFEPNNIPFGMGPSFLDGDPKQEQHALRPKGHPFGRYENYVLWLRGIPPYVVHVFYVRALMNLNMHPKDVDMQRPAARVVLEVLLLLYEAIDQRSQTLPLADAPPQTFPNDKQKYATIYRDGQANIIHSIRTELATVLNRLRVSSQIPPPEPVIITTTEALITLSADLPAHFSHFKAGL</sequence>
<evidence type="ECO:0000313" key="3">
    <source>
        <dbReference type="Proteomes" id="UP000800094"/>
    </source>
</evidence>
<feature type="non-terminal residue" evidence="2">
    <location>
        <position position="494"/>
    </location>
</feature>
<dbReference type="InterPro" id="IPR046341">
    <property type="entry name" value="SET_dom_sf"/>
</dbReference>
<reference evidence="2" key="1">
    <citation type="journal article" date="2020" name="Stud. Mycol.">
        <title>101 Dothideomycetes genomes: a test case for predicting lifestyles and emergence of pathogens.</title>
        <authorList>
            <person name="Haridas S."/>
            <person name="Albert R."/>
            <person name="Binder M."/>
            <person name="Bloem J."/>
            <person name="Labutti K."/>
            <person name="Salamov A."/>
            <person name="Andreopoulos B."/>
            <person name="Baker S."/>
            <person name="Barry K."/>
            <person name="Bills G."/>
            <person name="Bluhm B."/>
            <person name="Cannon C."/>
            <person name="Castanera R."/>
            <person name="Culley D."/>
            <person name="Daum C."/>
            <person name="Ezra D."/>
            <person name="Gonzalez J."/>
            <person name="Henrissat B."/>
            <person name="Kuo A."/>
            <person name="Liang C."/>
            <person name="Lipzen A."/>
            <person name="Lutzoni F."/>
            <person name="Magnuson J."/>
            <person name="Mondo S."/>
            <person name="Nolan M."/>
            <person name="Ohm R."/>
            <person name="Pangilinan J."/>
            <person name="Park H.-J."/>
            <person name="Ramirez L."/>
            <person name="Alfaro M."/>
            <person name="Sun H."/>
            <person name="Tritt A."/>
            <person name="Yoshinaga Y."/>
            <person name="Zwiers L.-H."/>
            <person name="Turgeon B."/>
            <person name="Goodwin S."/>
            <person name="Spatafora J."/>
            <person name="Crous P."/>
            <person name="Grigoriev I."/>
        </authorList>
    </citation>
    <scope>NUCLEOTIDE SEQUENCE</scope>
    <source>
        <strain evidence="2">CBS 122368</strain>
    </source>
</reference>
<dbReference type="InterPro" id="IPR050600">
    <property type="entry name" value="SETD3_SETD6_MTase"/>
</dbReference>
<protein>
    <submittedName>
        <fullName evidence="2">SET domain-containing protein</fullName>
    </submittedName>
</protein>
<evidence type="ECO:0000313" key="2">
    <source>
        <dbReference type="EMBL" id="KAF2243694.1"/>
    </source>
</evidence>
<proteinExistence type="predicted"/>
<dbReference type="GeneID" id="54577510"/>
<accession>A0A6A6HZN7</accession>
<dbReference type="GO" id="GO:0016279">
    <property type="term" value="F:protein-lysine N-methyltransferase activity"/>
    <property type="evidence" value="ECO:0007669"/>
    <property type="project" value="InterPro"/>
</dbReference>
<organism evidence="2 3">
    <name type="scientific">Trematosphaeria pertusa</name>
    <dbReference type="NCBI Taxonomy" id="390896"/>
    <lineage>
        <taxon>Eukaryota</taxon>
        <taxon>Fungi</taxon>
        <taxon>Dikarya</taxon>
        <taxon>Ascomycota</taxon>
        <taxon>Pezizomycotina</taxon>
        <taxon>Dothideomycetes</taxon>
        <taxon>Pleosporomycetidae</taxon>
        <taxon>Pleosporales</taxon>
        <taxon>Massarineae</taxon>
        <taxon>Trematosphaeriaceae</taxon>
        <taxon>Trematosphaeria</taxon>
    </lineage>
</organism>
<evidence type="ECO:0000256" key="1">
    <source>
        <dbReference type="SAM" id="MobiDB-lite"/>
    </source>
</evidence>